<dbReference type="InterPro" id="IPR050698">
    <property type="entry name" value="MBL"/>
</dbReference>
<feature type="domain" description="Metallo-beta-lactamase" evidence="2">
    <location>
        <begin position="15"/>
        <end position="244"/>
    </location>
</feature>
<protein>
    <submittedName>
        <fullName evidence="4">MBL fold metallo-hydrolase</fullName>
    </submittedName>
</protein>
<dbReference type="InterPro" id="IPR036866">
    <property type="entry name" value="RibonucZ/Hydroxyglut_hydro"/>
</dbReference>
<dbReference type="SMART" id="SM00849">
    <property type="entry name" value="Lactamase_B"/>
    <property type="match status" value="1"/>
</dbReference>
<dbReference type="InterPro" id="IPR001279">
    <property type="entry name" value="Metallo-B-lactamas"/>
</dbReference>
<name>A0ABV5ZFQ0_9GAMM</name>
<evidence type="ECO:0000313" key="4">
    <source>
        <dbReference type="EMBL" id="MFB9888110.1"/>
    </source>
</evidence>
<evidence type="ECO:0000313" key="5">
    <source>
        <dbReference type="Proteomes" id="UP001589628"/>
    </source>
</evidence>
<dbReference type="SUPFAM" id="SSF56281">
    <property type="entry name" value="Metallo-hydrolase/oxidoreductase"/>
    <property type="match status" value="1"/>
</dbReference>
<dbReference type="Gene3D" id="3.60.15.10">
    <property type="entry name" value="Ribonuclease Z/Hydroxyacylglutathione hydrolase-like"/>
    <property type="match status" value="1"/>
</dbReference>
<dbReference type="InterPro" id="IPR011108">
    <property type="entry name" value="RMMBL"/>
</dbReference>
<sequence length="466" mass="51305">MACRLTFLGGVQTVTGSKYLVEWKGARLLVDAGLFQGLKDLRLRNRAPFPVDPASLDAVILTHAHIDHSGYLPALVKAGFNGPVYASVGTAKLCGLLLPDSGFLQEEEARYANKHGYSKHHPAEPLYTEEEARYALTLFRPQPLSQYIEVAPGLTLRFEEAGHILGATSVQISNGHRVLLFSGDLGRQQDWIEYPPTPVKRADVLVVESTYGDRRHPQIDALEALAEVINRTCKRGGTLLLPAFAVGRAQLVLYLIQQLQEAGRIPKLPVYLNSPMAISATEIFCDEHASHRLTAAQCQRIDAMTTYVRTVEESQALAQQRFPSIIVSASGMATGGRVLHHLRYLAPNPANTILFLGFQAAGTRGQAMVQGAEYIKLLGEQVAVKAEVLNLEALSAHGDYEDILQWLVQIKTPPQQVFVTHGETAAASAMVEHIHSRLGWREVRSPELGEQVELFERDGDWNEGEL</sequence>
<proteinExistence type="predicted"/>
<dbReference type="CDD" id="cd16295">
    <property type="entry name" value="TTHA0252-CPSF-like_MBL-fold"/>
    <property type="match status" value="1"/>
</dbReference>
<evidence type="ECO:0000256" key="1">
    <source>
        <dbReference type="ARBA" id="ARBA00022801"/>
    </source>
</evidence>
<accession>A0ABV5ZFQ0</accession>
<dbReference type="Pfam" id="PF07521">
    <property type="entry name" value="RMMBL"/>
    <property type="match status" value="1"/>
</dbReference>
<dbReference type="PANTHER" id="PTHR11203:SF37">
    <property type="entry name" value="INTEGRATOR COMPLEX SUBUNIT 11"/>
    <property type="match status" value="1"/>
</dbReference>
<reference evidence="4 5" key="1">
    <citation type="submission" date="2024-09" db="EMBL/GenBank/DDBJ databases">
        <authorList>
            <person name="Sun Q."/>
            <person name="Mori K."/>
        </authorList>
    </citation>
    <scope>NUCLEOTIDE SEQUENCE [LARGE SCALE GENOMIC DNA]</scope>
    <source>
        <strain evidence="4 5">ATCC 51285</strain>
    </source>
</reference>
<dbReference type="Gene3D" id="3.40.50.10890">
    <property type="match status" value="1"/>
</dbReference>
<evidence type="ECO:0000259" key="3">
    <source>
        <dbReference type="SMART" id="SM01027"/>
    </source>
</evidence>
<evidence type="ECO:0000259" key="2">
    <source>
        <dbReference type="SMART" id="SM00849"/>
    </source>
</evidence>
<dbReference type="EMBL" id="JBHLZN010000009">
    <property type="protein sequence ID" value="MFB9888110.1"/>
    <property type="molecule type" value="Genomic_DNA"/>
</dbReference>
<keyword evidence="1" id="KW-0378">Hydrolase</keyword>
<dbReference type="SMART" id="SM01027">
    <property type="entry name" value="Beta-Casp"/>
    <property type="match status" value="1"/>
</dbReference>
<dbReference type="RefSeq" id="WP_027312486.1">
    <property type="nucleotide sequence ID" value="NZ_JBHLZN010000009.1"/>
</dbReference>
<keyword evidence="5" id="KW-1185">Reference proteome</keyword>
<dbReference type="Pfam" id="PF00753">
    <property type="entry name" value="Lactamase_B"/>
    <property type="match status" value="1"/>
</dbReference>
<comment type="caution">
    <text evidence="4">The sequence shown here is derived from an EMBL/GenBank/DDBJ whole genome shotgun (WGS) entry which is preliminary data.</text>
</comment>
<gene>
    <name evidence="4" type="ORF">ACFFLH_16995</name>
</gene>
<dbReference type="InterPro" id="IPR022712">
    <property type="entry name" value="Beta_Casp"/>
</dbReference>
<feature type="domain" description="Beta-Casp" evidence="3">
    <location>
        <begin position="249"/>
        <end position="368"/>
    </location>
</feature>
<organism evidence="4 5">
    <name type="scientific">Balneatrix alpica</name>
    <dbReference type="NCBI Taxonomy" id="75684"/>
    <lineage>
        <taxon>Bacteria</taxon>
        <taxon>Pseudomonadati</taxon>
        <taxon>Pseudomonadota</taxon>
        <taxon>Gammaproteobacteria</taxon>
        <taxon>Oceanospirillales</taxon>
        <taxon>Balneatrichaceae</taxon>
        <taxon>Balneatrix</taxon>
    </lineage>
</organism>
<dbReference type="Proteomes" id="UP001589628">
    <property type="component" value="Unassembled WGS sequence"/>
</dbReference>
<dbReference type="Pfam" id="PF10996">
    <property type="entry name" value="Beta-Casp"/>
    <property type="match status" value="1"/>
</dbReference>
<dbReference type="PANTHER" id="PTHR11203">
    <property type="entry name" value="CLEAVAGE AND POLYADENYLATION SPECIFICITY FACTOR FAMILY MEMBER"/>
    <property type="match status" value="1"/>
</dbReference>